<dbReference type="EMBL" id="JAENIO010000003">
    <property type="protein sequence ID" value="MBK1832824.1"/>
    <property type="molecule type" value="Genomic_DNA"/>
</dbReference>
<keyword evidence="4" id="KW-0812">Transmembrane</keyword>
<proteinExistence type="inferred from homology"/>
<dbReference type="PANTHER" id="PTHR35093">
    <property type="entry name" value="OUTER MEMBRANE PROTEIN NMB0088-RELATED"/>
    <property type="match status" value="1"/>
</dbReference>
<organism evidence="9 10">
    <name type="scientific">Roseibacillus ishigakijimensis</name>
    <dbReference type="NCBI Taxonomy" id="454146"/>
    <lineage>
        <taxon>Bacteria</taxon>
        <taxon>Pseudomonadati</taxon>
        <taxon>Verrucomicrobiota</taxon>
        <taxon>Verrucomicrobiia</taxon>
        <taxon>Verrucomicrobiales</taxon>
        <taxon>Verrucomicrobiaceae</taxon>
        <taxon>Roseibacillus</taxon>
    </lineage>
</organism>
<dbReference type="InterPro" id="IPR005017">
    <property type="entry name" value="OMPP1/FadL/TodX"/>
</dbReference>
<dbReference type="Proteomes" id="UP000604083">
    <property type="component" value="Unassembled WGS sequence"/>
</dbReference>
<dbReference type="GO" id="GO:0015483">
    <property type="term" value="F:long-chain fatty acid transporting porin activity"/>
    <property type="evidence" value="ECO:0007669"/>
    <property type="project" value="TreeGrafter"/>
</dbReference>
<dbReference type="SUPFAM" id="SSF56935">
    <property type="entry name" value="Porins"/>
    <property type="match status" value="1"/>
</dbReference>
<reference evidence="9" key="1">
    <citation type="submission" date="2021-01" db="EMBL/GenBank/DDBJ databases">
        <title>Modified the classification status of verrucomicrobia.</title>
        <authorList>
            <person name="Feng X."/>
        </authorList>
    </citation>
    <scope>NUCLEOTIDE SEQUENCE</scope>
    <source>
        <strain evidence="9">KCTC 12986</strain>
    </source>
</reference>
<sequence length="400" mass="44132">MNTALFTAPVGLLSLLALTASTRAAGFGFEYQSARASARGNTSSPSEGGAELLHYNPGALVWAERPNASANLFFPAGEVEVRQGTQTYELEDNERFAGSFFYAHPFEIHDRRLAVGFGVRTPYGQEAEWPSSVPFARFGQSAEMTHLEYLLGGAVELGQGFSLGANLVIIDSELKTATRGLIFPNDRQRFSGDDEALAFQLGLHHQVTPRFSWGIGYRSGFDLDYEGSVSYQSGTPFLPDGKLDARSPLDFPAHWTLEADWLLSESWSLGFRVQWSGWSAVDKLAVETPAQSVEQPVDWQDSWLVGVGTTWQVNPLCSLHAGYLYVESAMEEPYQTPLNSDFDQHLLSLGTSLHLGSWRGDLALVRVIAESRRSQTSLYGFQGHHENEGWFLNAGISCQF</sequence>
<comment type="caution">
    <text evidence="9">The sequence shown here is derived from an EMBL/GenBank/DDBJ whole genome shotgun (WGS) entry which is preliminary data.</text>
</comment>
<evidence type="ECO:0000256" key="2">
    <source>
        <dbReference type="ARBA" id="ARBA00008163"/>
    </source>
</evidence>
<dbReference type="Gene3D" id="2.40.160.60">
    <property type="entry name" value="Outer membrane protein transport protein (OMPP1/FadL/TodX)"/>
    <property type="match status" value="1"/>
</dbReference>
<dbReference type="AlphaFoldDB" id="A0A934RPP0"/>
<keyword evidence="7" id="KW-0998">Cell outer membrane</keyword>
<name>A0A934RPP0_9BACT</name>
<evidence type="ECO:0000256" key="6">
    <source>
        <dbReference type="ARBA" id="ARBA00023136"/>
    </source>
</evidence>
<keyword evidence="6" id="KW-0472">Membrane</keyword>
<accession>A0A934RPP0</accession>
<comment type="subcellular location">
    <subcellularLocation>
        <location evidence="1">Cell outer membrane</location>
        <topology evidence="1">Multi-pass membrane protein</topology>
    </subcellularLocation>
</comment>
<keyword evidence="5 8" id="KW-0732">Signal</keyword>
<evidence type="ECO:0000256" key="5">
    <source>
        <dbReference type="ARBA" id="ARBA00022729"/>
    </source>
</evidence>
<dbReference type="RefSeq" id="WP_200390260.1">
    <property type="nucleotide sequence ID" value="NZ_JAENIO010000003.1"/>
</dbReference>
<evidence type="ECO:0000256" key="4">
    <source>
        <dbReference type="ARBA" id="ARBA00022692"/>
    </source>
</evidence>
<evidence type="ECO:0000256" key="3">
    <source>
        <dbReference type="ARBA" id="ARBA00022452"/>
    </source>
</evidence>
<dbReference type="PANTHER" id="PTHR35093:SF8">
    <property type="entry name" value="OUTER MEMBRANE PROTEIN NMB0088-RELATED"/>
    <property type="match status" value="1"/>
</dbReference>
<feature type="signal peptide" evidence="8">
    <location>
        <begin position="1"/>
        <end position="24"/>
    </location>
</feature>
<dbReference type="GO" id="GO:0009279">
    <property type="term" value="C:cell outer membrane"/>
    <property type="evidence" value="ECO:0007669"/>
    <property type="project" value="UniProtKB-SubCell"/>
</dbReference>
<evidence type="ECO:0000256" key="7">
    <source>
        <dbReference type="ARBA" id="ARBA00023237"/>
    </source>
</evidence>
<evidence type="ECO:0000256" key="1">
    <source>
        <dbReference type="ARBA" id="ARBA00004571"/>
    </source>
</evidence>
<evidence type="ECO:0000313" key="10">
    <source>
        <dbReference type="Proteomes" id="UP000604083"/>
    </source>
</evidence>
<comment type="similarity">
    <text evidence="2">Belongs to the OmpP1/FadL family.</text>
</comment>
<keyword evidence="10" id="KW-1185">Reference proteome</keyword>
<dbReference type="Pfam" id="PF03349">
    <property type="entry name" value="Toluene_X"/>
    <property type="match status" value="1"/>
</dbReference>
<keyword evidence="3" id="KW-1134">Transmembrane beta strand</keyword>
<evidence type="ECO:0000313" key="9">
    <source>
        <dbReference type="EMBL" id="MBK1832824.1"/>
    </source>
</evidence>
<protein>
    <submittedName>
        <fullName evidence="9">Outer membrane protein transport protein</fullName>
    </submittedName>
</protein>
<feature type="chain" id="PRO_5037855108" evidence="8">
    <location>
        <begin position="25"/>
        <end position="400"/>
    </location>
</feature>
<gene>
    <name evidence="9" type="ORF">JIN78_02020</name>
</gene>
<evidence type="ECO:0000256" key="8">
    <source>
        <dbReference type="SAM" id="SignalP"/>
    </source>
</evidence>